<gene>
    <name evidence="2" type="ORF">GCM10007315_07340</name>
</gene>
<dbReference type="Pfam" id="PF01636">
    <property type="entry name" value="APH"/>
    <property type="match status" value="1"/>
</dbReference>
<dbReference type="Gene3D" id="3.90.1200.10">
    <property type="match status" value="1"/>
</dbReference>
<dbReference type="PANTHER" id="PTHR21310">
    <property type="entry name" value="AMINOGLYCOSIDE PHOSPHOTRANSFERASE-RELATED-RELATED"/>
    <property type="match status" value="1"/>
</dbReference>
<proteinExistence type="predicted"/>
<dbReference type="Proteomes" id="UP000638981">
    <property type="component" value="Unassembled WGS sequence"/>
</dbReference>
<protein>
    <submittedName>
        <fullName evidence="2">Aminoglycoside phosphotransferase</fullName>
    </submittedName>
</protein>
<dbReference type="InterPro" id="IPR011009">
    <property type="entry name" value="Kinase-like_dom_sf"/>
</dbReference>
<evidence type="ECO:0000313" key="3">
    <source>
        <dbReference type="Proteomes" id="UP000638981"/>
    </source>
</evidence>
<evidence type="ECO:0000259" key="1">
    <source>
        <dbReference type="Pfam" id="PF01636"/>
    </source>
</evidence>
<sequence length="286" mass="30927">MRAIDERLVDDLLREQFPEWAGLPLRRVDEDGWDNRSFRLGEAMSVRLPSGAGYADQVGKEAEWLPVLARHLSVRVPKVLGVGQPGAGYPFPWSVRGWIAGETASDARVVDAVGLAGELGGFLKALQGVPSVGGPPPGRHNFLRGGDLAVYDAGAREGLGRIADRFDLGKGLAIWERALASRWQGPPVWLHGDVAWGNILLDDQGRLTAMIDFGCCAVGDPACDLVAAWRMFDAPARRAFQEAVGLDAATWDRARGWALWKSAITLVERPEDAESLRAMKALLAGA</sequence>
<keyword evidence="3" id="KW-1185">Reference proteome</keyword>
<dbReference type="PANTHER" id="PTHR21310:SF42">
    <property type="entry name" value="BIFUNCTIONAL AAC_APH"/>
    <property type="match status" value="1"/>
</dbReference>
<dbReference type="InterPro" id="IPR002575">
    <property type="entry name" value="Aminoglycoside_PTrfase"/>
</dbReference>
<dbReference type="SUPFAM" id="SSF56112">
    <property type="entry name" value="Protein kinase-like (PK-like)"/>
    <property type="match status" value="1"/>
</dbReference>
<dbReference type="EMBL" id="BMYJ01000002">
    <property type="protein sequence ID" value="GHC47966.1"/>
    <property type="molecule type" value="Genomic_DNA"/>
</dbReference>
<dbReference type="InterPro" id="IPR051678">
    <property type="entry name" value="AGP_Transferase"/>
</dbReference>
<reference evidence="2" key="1">
    <citation type="journal article" date="2014" name="Int. J. Syst. Evol. Microbiol.">
        <title>Complete genome sequence of Corynebacterium casei LMG S-19264T (=DSM 44701T), isolated from a smear-ripened cheese.</title>
        <authorList>
            <consortium name="US DOE Joint Genome Institute (JGI-PGF)"/>
            <person name="Walter F."/>
            <person name="Albersmeier A."/>
            <person name="Kalinowski J."/>
            <person name="Ruckert C."/>
        </authorList>
    </citation>
    <scope>NUCLEOTIDE SEQUENCE</scope>
    <source>
        <strain evidence="2">KCTC 23310</strain>
    </source>
</reference>
<comment type="caution">
    <text evidence="2">The sequence shown here is derived from an EMBL/GenBank/DDBJ whole genome shotgun (WGS) entry which is preliminary data.</text>
</comment>
<dbReference type="Gene3D" id="3.30.200.20">
    <property type="entry name" value="Phosphorylase Kinase, domain 1"/>
    <property type="match status" value="1"/>
</dbReference>
<organism evidence="2 3">
    <name type="scientific">Neogemmobacter tilapiae</name>
    <dbReference type="NCBI Taxonomy" id="875041"/>
    <lineage>
        <taxon>Bacteria</taxon>
        <taxon>Pseudomonadati</taxon>
        <taxon>Pseudomonadota</taxon>
        <taxon>Alphaproteobacteria</taxon>
        <taxon>Rhodobacterales</taxon>
        <taxon>Paracoccaceae</taxon>
        <taxon>Neogemmobacter</taxon>
    </lineage>
</organism>
<accession>A0A918THG8</accession>
<evidence type="ECO:0000313" key="2">
    <source>
        <dbReference type="EMBL" id="GHC47966.1"/>
    </source>
</evidence>
<reference evidence="2" key="2">
    <citation type="submission" date="2020-09" db="EMBL/GenBank/DDBJ databases">
        <authorList>
            <person name="Sun Q."/>
            <person name="Kim S."/>
        </authorList>
    </citation>
    <scope>NUCLEOTIDE SEQUENCE</scope>
    <source>
        <strain evidence="2">KCTC 23310</strain>
    </source>
</reference>
<dbReference type="CDD" id="cd05155">
    <property type="entry name" value="APH_ChoK_like_1"/>
    <property type="match status" value="1"/>
</dbReference>
<name>A0A918THG8_9RHOB</name>
<feature type="domain" description="Aminoglycoside phosphotransferase" evidence="1">
    <location>
        <begin position="29"/>
        <end position="257"/>
    </location>
</feature>
<dbReference type="AlphaFoldDB" id="A0A918THG8"/>